<feature type="transmembrane region" description="Helical" evidence="1">
    <location>
        <begin position="176"/>
        <end position="195"/>
    </location>
</feature>
<keyword evidence="3" id="KW-0808">Transferase</keyword>
<accession>A0ABX8ZWC8</accession>
<evidence type="ECO:0000256" key="1">
    <source>
        <dbReference type="SAM" id="Phobius"/>
    </source>
</evidence>
<keyword evidence="1" id="KW-0812">Transmembrane</keyword>
<feature type="transmembrane region" description="Helical" evidence="1">
    <location>
        <begin position="278"/>
        <end position="296"/>
    </location>
</feature>
<evidence type="ECO:0000313" key="3">
    <source>
        <dbReference type="EMBL" id="QZD91443.1"/>
    </source>
</evidence>
<dbReference type="InterPro" id="IPR002656">
    <property type="entry name" value="Acyl_transf_3_dom"/>
</dbReference>
<evidence type="ECO:0000313" key="4">
    <source>
        <dbReference type="Proteomes" id="UP000824300"/>
    </source>
</evidence>
<name>A0ABX8ZWC8_9SPHN</name>
<feature type="transmembrane region" description="Helical" evidence="1">
    <location>
        <begin position="302"/>
        <end position="326"/>
    </location>
</feature>
<feature type="transmembrane region" description="Helical" evidence="1">
    <location>
        <begin position="12"/>
        <end position="32"/>
    </location>
</feature>
<keyword evidence="1" id="KW-0472">Membrane</keyword>
<dbReference type="PANTHER" id="PTHR23028">
    <property type="entry name" value="ACETYLTRANSFERASE"/>
    <property type="match status" value="1"/>
</dbReference>
<proteinExistence type="predicted"/>
<dbReference type="EMBL" id="CP081296">
    <property type="protein sequence ID" value="QZD91443.1"/>
    <property type="molecule type" value="Genomic_DNA"/>
</dbReference>
<sequence length="348" mass="38716">MKTTHLSQLDGLRGFAALVVVISHCAAFGFLPSSLGRGLGQMGVALFFCLSGFLMAYLYREKALNPASLKDYAINRATRVLPLYYLVATFVGVCFLAFDVSLLKVFSWQDVIGNMFLLKGSSVLWTIPVEVHFYVVFVALWFASNSGKFLKSIALLAAAQISALVLLYLIDIRYGPVLFSWLHLFLFGSLIGAYYEPLKRRLEKSRQAPLIAGLGWLALLLMVIAPPEVRRDLGFTVLVNYLDPITVGYPMLLLFCTVFLLGPFALFKTPLLRWYGKISYSLYLLHPFVIDGATALAERGVFPPVIGFPLVLGVATLLAAVSFYWFEHPVQIALRTYFTRKEARAGLA</sequence>
<feature type="domain" description="Acyltransferase 3" evidence="2">
    <location>
        <begin position="8"/>
        <end position="321"/>
    </location>
</feature>
<dbReference type="PANTHER" id="PTHR23028:SF53">
    <property type="entry name" value="ACYL_TRANSF_3 DOMAIN-CONTAINING PROTEIN"/>
    <property type="match status" value="1"/>
</dbReference>
<keyword evidence="4" id="KW-1185">Reference proteome</keyword>
<feature type="transmembrane region" description="Helical" evidence="1">
    <location>
        <begin position="38"/>
        <end position="59"/>
    </location>
</feature>
<dbReference type="InterPro" id="IPR050879">
    <property type="entry name" value="Acyltransferase_3"/>
</dbReference>
<organism evidence="3 4">
    <name type="scientific">Qipengyuania xiapuensis</name>
    <dbReference type="NCBI Taxonomy" id="2867236"/>
    <lineage>
        <taxon>Bacteria</taxon>
        <taxon>Pseudomonadati</taxon>
        <taxon>Pseudomonadota</taxon>
        <taxon>Alphaproteobacteria</taxon>
        <taxon>Sphingomonadales</taxon>
        <taxon>Erythrobacteraceae</taxon>
        <taxon>Qipengyuania</taxon>
    </lineage>
</organism>
<evidence type="ECO:0000259" key="2">
    <source>
        <dbReference type="Pfam" id="PF01757"/>
    </source>
</evidence>
<feature type="transmembrane region" description="Helical" evidence="1">
    <location>
        <begin position="80"/>
        <end position="103"/>
    </location>
</feature>
<feature type="transmembrane region" description="Helical" evidence="1">
    <location>
        <begin position="207"/>
        <end position="227"/>
    </location>
</feature>
<dbReference type="Pfam" id="PF01757">
    <property type="entry name" value="Acyl_transf_3"/>
    <property type="match status" value="1"/>
</dbReference>
<dbReference type="RefSeq" id="WP_221427149.1">
    <property type="nucleotide sequence ID" value="NZ_CP081296.1"/>
</dbReference>
<gene>
    <name evidence="3" type="ORF">K3162_07610</name>
</gene>
<keyword evidence="3" id="KW-0012">Acyltransferase</keyword>
<protein>
    <submittedName>
        <fullName evidence="3">Acyltransferase</fullName>
    </submittedName>
</protein>
<feature type="transmembrane region" description="Helical" evidence="1">
    <location>
        <begin position="247"/>
        <end position="266"/>
    </location>
</feature>
<feature type="transmembrane region" description="Helical" evidence="1">
    <location>
        <begin position="149"/>
        <end position="170"/>
    </location>
</feature>
<reference evidence="3 4" key="1">
    <citation type="submission" date="2021-08" db="EMBL/GenBank/DDBJ databases">
        <title>Comparative Genomics Analysis of the Genus Qipengyuania Reveals Extensive Genetic Diversity and Metabolic Versatility, Including the Description of Fifteen Novel Species.</title>
        <authorList>
            <person name="Liu Y."/>
        </authorList>
    </citation>
    <scope>NUCLEOTIDE SEQUENCE [LARGE SCALE GENOMIC DNA]</scope>
    <source>
        <strain evidence="3 4">1NDW3</strain>
    </source>
</reference>
<dbReference type="Proteomes" id="UP000824300">
    <property type="component" value="Chromosome"/>
</dbReference>
<keyword evidence="1" id="KW-1133">Transmembrane helix</keyword>
<dbReference type="GO" id="GO:0016746">
    <property type="term" value="F:acyltransferase activity"/>
    <property type="evidence" value="ECO:0007669"/>
    <property type="project" value="UniProtKB-KW"/>
</dbReference>
<feature type="transmembrane region" description="Helical" evidence="1">
    <location>
        <begin position="123"/>
        <end position="142"/>
    </location>
</feature>